<gene>
    <name evidence="1" type="ORF">JQ619_33170</name>
</gene>
<dbReference type="RefSeq" id="WP_172237351.1">
    <property type="nucleotide sequence ID" value="NZ_JABFDP010000016.1"/>
</dbReference>
<sequence length="167" mass="17859">MYPPHHRLRLTLTAVTLAGLAIVATGVGLRAETPPPSPTYLPSVSDLMIATIQPRHIRLWIAAHSGNWAFSAYELGNLKGALNRVSRAQPLVDGNSFADMTTAVTQQPFEALAQAIKQKDIGRFEQSYADLTAACNSCHQALNRAAVVIKVPQSASVADLDFAPGAE</sequence>
<organism evidence="1 2">
    <name type="scientific">Bradyrhizobium denitrificans</name>
    <dbReference type="NCBI Taxonomy" id="2734912"/>
    <lineage>
        <taxon>Bacteria</taxon>
        <taxon>Pseudomonadati</taxon>
        <taxon>Pseudomonadota</taxon>
        <taxon>Alphaproteobacteria</taxon>
        <taxon>Hyphomicrobiales</taxon>
        <taxon>Nitrobacteraceae</taxon>
        <taxon>Bradyrhizobium</taxon>
    </lineage>
</organism>
<dbReference type="SUPFAM" id="SSF47175">
    <property type="entry name" value="Cytochromes"/>
    <property type="match status" value="1"/>
</dbReference>
<proteinExistence type="predicted"/>
<name>A0ABS5GGZ4_9BRAD</name>
<reference evidence="2" key="1">
    <citation type="journal article" date="2021" name="ISME J.">
        <title>Evolutionary origin and ecological implication of a unique nif island in free-living Bradyrhizobium lineages.</title>
        <authorList>
            <person name="Tao J."/>
        </authorList>
    </citation>
    <scope>NUCLEOTIDE SEQUENCE [LARGE SCALE GENOMIC DNA]</scope>
    <source>
        <strain evidence="2">SZCCT0094</strain>
    </source>
</reference>
<evidence type="ECO:0000313" key="1">
    <source>
        <dbReference type="EMBL" id="MBR1140616.1"/>
    </source>
</evidence>
<comment type="caution">
    <text evidence="1">The sequence shown here is derived from an EMBL/GenBank/DDBJ whole genome shotgun (WGS) entry which is preliminary data.</text>
</comment>
<keyword evidence="2" id="KW-1185">Reference proteome</keyword>
<dbReference type="Gene3D" id="1.20.120.10">
    <property type="entry name" value="Cytochrome c/b562"/>
    <property type="match status" value="1"/>
</dbReference>
<evidence type="ECO:0000313" key="2">
    <source>
        <dbReference type="Proteomes" id="UP001314635"/>
    </source>
</evidence>
<accession>A0ABS5GGZ4</accession>
<dbReference type="InterPro" id="IPR010980">
    <property type="entry name" value="Cyt_c/b562"/>
</dbReference>
<dbReference type="Proteomes" id="UP001314635">
    <property type="component" value="Unassembled WGS sequence"/>
</dbReference>
<dbReference type="EMBL" id="JAFCLK010000044">
    <property type="protein sequence ID" value="MBR1140616.1"/>
    <property type="molecule type" value="Genomic_DNA"/>
</dbReference>
<protein>
    <submittedName>
        <fullName evidence="1">Cytochrome family protein</fullName>
    </submittedName>
</protein>